<feature type="disulfide bond" description="Redox-active" evidence="4">
    <location>
        <begin position="82"/>
        <end position="86"/>
    </location>
</feature>
<dbReference type="CDD" id="cd02968">
    <property type="entry name" value="SCO"/>
    <property type="match status" value="1"/>
</dbReference>
<organism evidence="5 6">
    <name type="scientific">Oceanicella actignis</name>
    <dbReference type="NCBI Taxonomy" id="1189325"/>
    <lineage>
        <taxon>Bacteria</taxon>
        <taxon>Pseudomonadati</taxon>
        <taxon>Pseudomonadota</taxon>
        <taxon>Alphaproteobacteria</taxon>
        <taxon>Rhodobacterales</taxon>
        <taxon>Paracoccaceae</taxon>
        <taxon>Oceanicella</taxon>
    </lineage>
</organism>
<dbReference type="RefSeq" id="WP_072746014.1">
    <property type="nucleotide sequence ID" value="NZ_FOHL01000002.1"/>
</dbReference>
<sequence length="212" mass="22552">MSRRHAAIIAAAAVALGLGAGAWFAFGSRGDDPFAQCRTTRVAAGGAAIGGPFELIDSHGRTVTDAQIIDRPTLIYFGYTYCPDVCPVDTVRNADALDILAERGVDAKLVFITIDPQRDDPETVGAFAANIHPRMIGLTGSPEQIDAARKAYRVYAARAGDDPEDYLMDHSTFTYLMAPGVGFLDVFRRDATPEQIADAVACFAERLPGAGG</sequence>
<feature type="binding site" evidence="3">
    <location>
        <position position="86"/>
    </location>
    <ligand>
        <name>Cu cation</name>
        <dbReference type="ChEBI" id="CHEBI:23378"/>
    </ligand>
</feature>
<evidence type="ECO:0000256" key="1">
    <source>
        <dbReference type="ARBA" id="ARBA00010996"/>
    </source>
</evidence>
<keyword evidence="2 3" id="KW-0186">Copper</keyword>
<evidence type="ECO:0000313" key="5">
    <source>
        <dbReference type="EMBL" id="SHN52576.1"/>
    </source>
</evidence>
<feature type="binding site" evidence="3">
    <location>
        <position position="82"/>
    </location>
    <ligand>
        <name>Cu cation</name>
        <dbReference type="ChEBI" id="CHEBI:23378"/>
    </ligand>
</feature>
<dbReference type="EMBL" id="FRDL01000001">
    <property type="protein sequence ID" value="SHN52576.1"/>
    <property type="molecule type" value="Genomic_DNA"/>
</dbReference>
<dbReference type="AlphaFoldDB" id="A0A1M7S2D3"/>
<proteinExistence type="inferred from homology"/>
<dbReference type="SUPFAM" id="SSF52833">
    <property type="entry name" value="Thioredoxin-like"/>
    <property type="match status" value="1"/>
</dbReference>
<name>A0A1M7S2D3_9RHOB</name>
<evidence type="ECO:0000256" key="2">
    <source>
        <dbReference type="ARBA" id="ARBA00023008"/>
    </source>
</evidence>
<keyword evidence="3" id="KW-0479">Metal-binding</keyword>
<comment type="similarity">
    <text evidence="1">Belongs to the SCO1/2 family.</text>
</comment>
<reference evidence="5 6" key="1">
    <citation type="submission" date="2016-12" db="EMBL/GenBank/DDBJ databases">
        <authorList>
            <person name="Song W.-J."/>
            <person name="Kurnit D.M."/>
        </authorList>
    </citation>
    <scope>NUCLEOTIDE SEQUENCE [LARGE SCALE GENOMIC DNA]</scope>
    <source>
        <strain evidence="5 6">CGMCC 1.10808</strain>
    </source>
</reference>
<protein>
    <submittedName>
        <fullName evidence="5">Protein SCO1/2</fullName>
    </submittedName>
</protein>
<dbReference type="GO" id="GO:0046872">
    <property type="term" value="F:metal ion binding"/>
    <property type="evidence" value="ECO:0007669"/>
    <property type="project" value="UniProtKB-KW"/>
</dbReference>
<dbReference type="OrthoDB" id="9790194at2"/>
<keyword evidence="4" id="KW-1015">Disulfide bond</keyword>
<dbReference type="Gene3D" id="3.40.30.10">
    <property type="entry name" value="Glutaredoxin"/>
    <property type="match status" value="1"/>
</dbReference>
<gene>
    <name evidence="5" type="ORF">SAMN05216200_101468</name>
</gene>
<dbReference type="Pfam" id="PF02630">
    <property type="entry name" value="SCO1-SenC"/>
    <property type="match status" value="1"/>
</dbReference>
<keyword evidence="6" id="KW-1185">Reference proteome</keyword>
<dbReference type="STRING" id="1189325.SAMN04488119_10250"/>
<evidence type="ECO:0000313" key="6">
    <source>
        <dbReference type="Proteomes" id="UP000184066"/>
    </source>
</evidence>
<dbReference type="PANTHER" id="PTHR12151">
    <property type="entry name" value="ELECTRON TRANSPORT PROTIN SCO1/SENC FAMILY MEMBER"/>
    <property type="match status" value="1"/>
</dbReference>
<evidence type="ECO:0000256" key="3">
    <source>
        <dbReference type="PIRSR" id="PIRSR603782-1"/>
    </source>
</evidence>
<dbReference type="InterPro" id="IPR036249">
    <property type="entry name" value="Thioredoxin-like_sf"/>
</dbReference>
<feature type="binding site" evidence="3">
    <location>
        <position position="170"/>
    </location>
    <ligand>
        <name>Cu cation</name>
        <dbReference type="ChEBI" id="CHEBI:23378"/>
    </ligand>
</feature>
<dbReference type="InterPro" id="IPR003782">
    <property type="entry name" value="SCO1/SenC"/>
</dbReference>
<accession>A0A1M7S2D3</accession>
<dbReference type="PANTHER" id="PTHR12151:SF25">
    <property type="entry name" value="LINALOOL DEHYDRATASE_ISOMERASE DOMAIN-CONTAINING PROTEIN"/>
    <property type="match status" value="1"/>
</dbReference>
<dbReference type="Proteomes" id="UP000184066">
    <property type="component" value="Unassembled WGS sequence"/>
</dbReference>
<evidence type="ECO:0000256" key="4">
    <source>
        <dbReference type="PIRSR" id="PIRSR603782-2"/>
    </source>
</evidence>
<dbReference type="FunFam" id="3.40.30.10:FF:000013">
    <property type="entry name" value="Blast:Protein SCO1 homolog, mitochondrial"/>
    <property type="match status" value="1"/>
</dbReference>